<keyword evidence="1" id="KW-0472">Membrane</keyword>
<accession>A0AAN9A602</accession>
<keyword evidence="3" id="KW-1185">Reference proteome</keyword>
<reference evidence="2 3" key="1">
    <citation type="submission" date="2023-11" db="EMBL/GenBank/DDBJ databases">
        <title>Halocaridina rubra genome assembly.</title>
        <authorList>
            <person name="Smith C."/>
        </authorList>
    </citation>
    <scope>NUCLEOTIDE SEQUENCE [LARGE SCALE GENOMIC DNA]</scope>
    <source>
        <strain evidence="2">EP-1</strain>
        <tissue evidence="2">Whole</tissue>
    </source>
</reference>
<name>A0AAN9A602_HALRR</name>
<dbReference type="EMBL" id="JAXCGZ010012378">
    <property type="protein sequence ID" value="KAK7073615.1"/>
    <property type="molecule type" value="Genomic_DNA"/>
</dbReference>
<protein>
    <submittedName>
        <fullName evidence="2">Uncharacterized protein</fullName>
    </submittedName>
</protein>
<proteinExistence type="predicted"/>
<dbReference type="AlphaFoldDB" id="A0AAN9A602"/>
<dbReference type="Proteomes" id="UP001381693">
    <property type="component" value="Unassembled WGS sequence"/>
</dbReference>
<evidence type="ECO:0000313" key="2">
    <source>
        <dbReference type="EMBL" id="KAK7073615.1"/>
    </source>
</evidence>
<keyword evidence="1" id="KW-0812">Transmembrane</keyword>
<feature type="transmembrane region" description="Helical" evidence="1">
    <location>
        <begin position="26"/>
        <end position="55"/>
    </location>
</feature>
<keyword evidence="1" id="KW-1133">Transmembrane helix</keyword>
<evidence type="ECO:0000256" key="1">
    <source>
        <dbReference type="SAM" id="Phobius"/>
    </source>
</evidence>
<organism evidence="2 3">
    <name type="scientific">Halocaridina rubra</name>
    <name type="common">Hawaiian red shrimp</name>
    <dbReference type="NCBI Taxonomy" id="373956"/>
    <lineage>
        <taxon>Eukaryota</taxon>
        <taxon>Metazoa</taxon>
        <taxon>Ecdysozoa</taxon>
        <taxon>Arthropoda</taxon>
        <taxon>Crustacea</taxon>
        <taxon>Multicrustacea</taxon>
        <taxon>Malacostraca</taxon>
        <taxon>Eumalacostraca</taxon>
        <taxon>Eucarida</taxon>
        <taxon>Decapoda</taxon>
        <taxon>Pleocyemata</taxon>
        <taxon>Caridea</taxon>
        <taxon>Atyoidea</taxon>
        <taxon>Atyidae</taxon>
        <taxon>Halocaridina</taxon>
    </lineage>
</organism>
<gene>
    <name evidence="2" type="ORF">SK128_007802</name>
</gene>
<sequence length="118" mass="13172">MTHDAFSAMHPSEVGNVRLWAVWKRIWLGLGILWGCSFLGIFTGSGVTAAAAAIIPADLTTEHYIYTGPTTTARPPPPPPKDFEITYKEAFASFVHLTIKYNITYNFTKAKNWLQIKN</sequence>
<comment type="caution">
    <text evidence="2">The sequence shown here is derived from an EMBL/GenBank/DDBJ whole genome shotgun (WGS) entry which is preliminary data.</text>
</comment>
<evidence type="ECO:0000313" key="3">
    <source>
        <dbReference type="Proteomes" id="UP001381693"/>
    </source>
</evidence>